<dbReference type="AlphaFoldDB" id="A0A1F7W7M5"/>
<dbReference type="Proteomes" id="UP000176501">
    <property type="component" value="Unassembled WGS sequence"/>
</dbReference>
<reference evidence="1 2" key="1">
    <citation type="journal article" date="2016" name="Nat. Commun.">
        <title>Thousands of microbial genomes shed light on interconnected biogeochemical processes in an aquifer system.</title>
        <authorList>
            <person name="Anantharaman K."/>
            <person name="Brown C.T."/>
            <person name="Hug L.A."/>
            <person name="Sharon I."/>
            <person name="Castelle C.J."/>
            <person name="Probst A.J."/>
            <person name="Thomas B.C."/>
            <person name="Singh A."/>
            <person name="Wilkins M.J."/>
            <person name="Karaoz U."/>
            <person name="Brodie E.L."/>
            <person name="Williams K.H."/>
            <person name="Hubbard S.S."/>
            <person name="Banfield J.F."/>
        </authorList>
    </citation>
    <scope>NUCLEOTIDE SEQUENCE [LARGE SCALE GENOMIC DNA]</scope>
</reference>
<proteinExistence type="predicted"/>
<organism evidence="1 2">
    <name type="scientific">Candidatus Uhrbacteria bacterium RIFOXYB2_FULL_57_15</name>
    <dbReference type="NCBI Taxonomy" id="1802422"/>
    <lineage>
        <taxon>Bacteria</taxon>
        <taxon>Candidatus Uhriibacteriota</taxon>
    </lineage>
</organism>
<gene>
    <name evidence="1" type="ORF">A2304_04890</name>
</gene>
<dbReference type="EMBL" id="MGFE01000015">
    <property type="protein sequence ID" value="OGL98802.1"/>
    <property type="molecule type" value="Genomic_DNA"/>
</dbReference>
<evidence type="ECO:0000313" key="1">
    <source>
        <dbReference type="EMBL" id="OGL98802.1"/>
    </source>
</evidence>
<comment type="caution">
    <text evidence="1">The sequence shown here is derived from an EMBL/GenBank/DDBJ whole genome shotgun (WGS) entry which is preliminary data.</text>
</comment>
<evidence type="ECO:0000313" key="2">
    <source>
        <dbReference type="Proteomes" id="UP000176501"/>
    </source>
</evidence>
<sequence length="130" mass="13948">MNKIPPRGFAIVGTVLVFCVVIILTAAATSLRLANQLGQGTEARQREDAQRLAEGCAETALQSLREDPAYAGNESIAIGTETCAVRPVLSGAVTTIQTEATVDGHPYRIKIELDDLETVHVTSWSHVVDF</sequence>
<accession>A0A1F7W7M5</accession>
<name>A0A1F7W7M5_9BACT</name>
<protein>
    <submittedName>
        <fullName evidence="1">Uncharacterized protein</fullName>
    </submittedName>
</protein>